<name>A0A0M3KBC7_ANISI</name>
<proteinExistence type="predicted"/>
<sequence>MLIKLIDATPQPYLECSSECDHLEENSAYESCLKSCIANPRSLHTANGFHRSFNDYDDSSTTSRSYPPPPTNITVETVAVIGDVKFLELTVYWDAEPGNGY</sequence>
<dbReference type="OrthoDB" id="5863700at2759"/>
<protein>
    <submittedName>
        <fullName evidence="3">ShKT domain-containing protein</fullName>
    </submittedName>
</protein>
<dbReference type="AlphaFoldDB" id="A0A0M3KBC7"/>
<reference evidence="3" key="1">
    <citation type="submission" date="2017-02" db="UniProtKB">
        <authorList>
            <consortium name="WormBaseParasite"/>
        </authorList>
    </citation>
    <scope>IDENTIFICATION</scope>
</reference>
<gene>
    <name evidence="1" type="ORF">ASIM_LOCUS17675</name>
</gene>
<dbReference type="Proteomes" id="UP000267096">
    <property type="component" value="Unassembled WGS sequence"/>
</dbReference>
<evidence type="ECO:0000313" key="2">
    <source>
        <dbReference type="Proteomes" id="UP000267096"/>
    </source>
</evidence>
<accession>A0A0M3KBC7</accession>
<evidence type="ECO:0000313" key="1">
    <source>
        <dbReference type="EMBL" id="VDK61004.1"/>
    </source>
</evidence>
<organism evidence="3">
    <name type="scientific">Anisakis simplex</name>
    <name type="common">Herring worm</name>
    <dbReference type="NCBI Taxonomy" id="6269"/>
    <lineage>
        <taxon>Eukaryota</taxon>
        <taxon>Metazoa</taxon>
        <taxon>Ecdysozoa</taxon>
        <taxon>Nematoda</taxon>
        <taxon>Chromadorea</taxon>
        <taxon>Rhabditida</taxon>
        <taxon>Spirurina</taxon>
        <taxon>Ascaridomorpha</taxon>
        <taxon>Ascaridoidea</taxon>
        <taxon>Anisakidae</taxon>
        <taxon>Anisakis</taxon>
        <taxon>Anisakis simplex complex</taxon>
    </lineage>
</organism>
<keyword evidence="2" id="KW-1185">Reference proteome</keyword>
<dbReference type="WBParaSite" id="ASIM_0001827401-mRNA-1">
    <property type="protein sequence ID" value="ASIM_0001827401-mRNA-1"/>
    <property type="gene ID" value="ASIM_0001827401"/>
</dbReference>
<reference evidence="1 2" key="2">
    <citation type="submission" date="2018-11" db="EMBL/GenBank/DDBJ databases">
        <authorList>
            <consortium name="Pathogen Informatics"/>
        </authorList>
    </citation>
    <scope>NUCLEOTIDE SEQUENCE [LARGE SCALE GENOMIC DNA]</scope>
</reference>
<dbReference type="EMBL" id="UYRR01034425">
    <property type="protein sequence ID" value="VDK61004.1"/>
    <property type="molecule type" value="Genomic_DNA"/>
</dbReference>
<evidence type="ECO:0000313" key="3">
    <source>
        <dbReference type="WBParaSite" id="ASIM_0001827401-mRNA-1"/>
    </source>
</evidence>